<name>A0A9N9J4U4_9GLOM</name>
<gene>
    <name evidence="9" type="ORF">AMORRO_LOCUS16215</name>
</gene>
<dbReference type="OrthoDB" id="26203at2759"/>
<dbReference type="InterPro" id="IPR017981">
    <property type="entry name" value="GPCR_2-like_7TM"/>
</dbReference>
<accession>A0A9N9J4U4</accession>
<dbReference type="InterPro" id="IPR000539">
    <property type="entry name" value="Frizzled/Smoothened_7TM"/>
</dbReference>
<feature type="non-terminal residue" evidence="9">
    <location>
        <position position="332"/>
    </location>
</feature>
<keyword evidence="10" id="KW-1185">Reference proteome</keyword>
<feature type="transmembrane region" description="Helical" evidence="7">
    <location>
        <begin position="139"/>
        <end position="159"/>
    </location>
</feature>
<feature type="transmembrane region" description="Helical" evidence="7">
    <location>
        <begin position="301"/>
        <end position="322"/>
    </location>
</feature>
<dbReference type="Pfam" id="PF01534">
    <property type="entry name" value="Frizzled"/>
    <property type="match status" value="1"/>
</dbReference>
<feature type="domain" description="G-protein coupled receptors family 2 profile 2" evidence="8">
    <location>
        <begin position="22"/>
        <end position="326"/>
    </location>
</feature>
<dbReference type="GO" id="GO:0004888">
    <property type="term" value="F:transmembrane signaling receptor activity"/>
    <property type="evidence" value="ECO:0007669"/>
    <property type="project" value="InterPro"/>
</dbReference>
<dbReference type="SMART" id="SM01330">
    <property type="entry name" value="Frizzled"/>
    <property type="match status" value="1"/>
</dbReference>
<proteinExistence type="inferred from homology"/>
<evidence type="ECO:0000256" key="1">
    <source>
        <dbReference type="ARBA" id="ARBA00004141"/>
    </source>
</evidence>
<dbReference type="InterPro" id="IPR050949">
    <property type="entry name" value="GPCR_Fz/Smo-like"/>
</dbReference>
<dbReference type="EMBL" id="CAJVPV010043175">
    <property type="protein sequence ID" value="CAG8765219.1"/>
    <property type="molecule type" value="Genomic_DNA"/>
</dbReference>
<dbReference type="PROSITE" id="PS50261">
    <property type="entry name" value="G_PROTEIN_RECEP_F2_4"/>
    <property type="match status" value="1"/>
</dbReference>
<dbReference type="PANTHER" id="PTHR31787:SF3">
    <property type="entry name" value="FRIZZLED AND SMOOTHENED-LIKE PROTEIN H"/>
    <property type="match status" value="1"/>
</dbReference>
<keyword evidence="3 7" id="KW-0812">Transmembrane</keyword>
<evidence type="ECO:0000259" key="8">
    <source>
        <dbReference type="PROSITE" id="PS50261"/>
    </source>
</evidence>
<evidence type="ECO:0000256" key="7">
    <source>
        <dbReference type="SAM" id="Phobius"/>
    </source>
</evidence>
<evidence type="ECO:0000313" key="10">
    <source>
        <dbReference type="Proteomes" id="UP000789342"/>
    </source>
</evidence>
<feature type="transmembrane region" description="Helical" evidence="7">
    <location>
        <begin position="28"/>
        <end position="49"/>
    </location>
</feature>
<keyword evidence="5 7" id="KW-0472">Membrane</keyword>
<keyword evidence="4 7" id="KW-1133">Transmembrane helix</keyword>
<evidence type="ECO:0000256" key="5">
    <source>
        <dbReference type="ARBA" id="ARBA00023136"/>
    </source>
</evidence>
<feature type="transmembrane region" description="Helical" evidence="7">
    <location>
        <begin position="97"/>
        <end position="119"/>
    </location>
</feature>
<organism evidence="9 10">
    <name type="scientific">Acaulospora morrowiae</name>
    <dbReference type="NCBI Taxonomy" id="94023"/>
    <lineage>
        <taxon>Eukaryota</taxon>
        <taxon>Fungi</taxon>
        <taxon>Fungi incertae sedis</taxon>
        <taxon>Mucoromycota</taxon>
        <taxon>Glomeromycotina</taxon>
        <taxon>Glomeromycetes</taxon>
        <taxon>Diversisporales</taxon>
        <taxon>Acaulosporaceae</taxon>
        <taxon>Acaulospora</taxon>
    </lineage>
</organism>
<evidence type="ECO:0000256" key="4">
    <source>
        <dbReference type="ARBA" id="ARBA00022989"/>
    </source>
</evidence>
<evidence type="ECO:0000256" key="3">
    <source>
        <dbReference type="ARBA" id="ARBA00022692"/>
    </source>
</evidence>
<dbReference type="Gene3D" id="1.20.1070.10">
    <property type="entry name" value="Rhodopsin 7-helix transmembrane proteins"/>
    <property type="match status" value="1"/>
</dbReference>
<feature type="transmembrane region" description="Helical" evidence="7">
    <location>
        <begin position="180"/>
        <end position="205"/>
    </location>
</feature>
<sequence length="332" mass="36886">FGCCLPCPQPYYLYPSGYMEKGFEATQVVRALSAFAALAVMLSFLVLPGRRSHPSSLILFASISIFLYSATVFFSIGNPKKIQCVNDVTPSTQDNNGLCAVQGALLIFTSHATAFWTAIIILNLHMHTVWNSNFMANKYLWLHLFGWGIPTILTVAALVENSVAYQFAGLCLIKQEAANAIFFYPLAVIVVPSCIMHSATFFHIAKASRSDSGESSGLSEFTTTRKIKVLQAVKIQWRALLLAVVLVVTVFTYWIFYFIELRNITDGPKNRDFLTNWLNCVQSNGGQNGCSKIARGYMPPYPLIMITEFLASLIGIWLLAIFSNSVLWKGWG</sequence>
<feature type="transmembrane region" description="Helical" evidence="7">
    <location>
        <begin position="55"/>
        <end position="76"/>
    </location>
</feature>
<reference evidence="9" key="1">
    <citation type="submission" date="2021-06" db="EMBL/GenBank/DDBJ databases">
        <authorList>
            <person name="Kallberg Y."/>
            <person name="Tangrot J."/>
            <person name="Rosling A."/>
        </authorList>
    </citation>
    <scope>NUCLEOTIDE SEQUENCE</scope>
    <source>
        <strain evidence="9">CL551</strain>
    </source>
</reference>
<dbReference type="AlphaFoldDB" id="A0A9N9J4U4"/>
<dbReference type="Proteomes" id="UP000789342">
    <property type="component" value="Unassembled WGS sequence"/>
</dbReference>
<comment type="similarity">
    <text evidence="2">Belongs to the G-protein coupled receptor Fz/Smo family.</text>
</comment>
<evidence type="ECO:0000256" key="2">
    <source>
        <dbReference type="ARBA" id="ARBA00008077"/>
    </source>
</evidence>
<feature type="transmembrane region" description="Helical" evidence="7">
    <location>
        <begin position="239"/>
        <end position="259"/>
    </location>
</feature>
<evidence type="ECO:0000256" key="6">
    <source>
        <dbReference type="ARBA" id="ARBA00023170"/>
    </source>
</evidence>
<keyword evidence="6" id="KW-0675">Receptor</keyword>
<evidence type="ECO:0000313" key="9">
    <source>
        <dbReference type="EMBL" id="CAG8765219.1"/>
    </source>
</evidence>
<dbReference type="GO" id="GO:0007166">
    <property type="term" value="P:cell surface receptor signaling pathway"/>
    <property type="evidence" value="ECO:0007669"/>
    <property type="project" value="InterPro"/>
</dbReference>
<comment type="subcellular location">
    <subcellularLocation>
        <location evidence="1">Membrane</location>
        <topology evidence="1">Multi-pass membrane protein</topology>
    </subcellularLocation>
</comment>
<comment type="caution">
    <text evidence="9">The sequence shown here is derived from an EMBL/GenBank/DDBJ whole genome shotgun (WGS) entry which is preliminary data.</text>
</comment>
<feature type="non-terminal residue" evidence="9">
    <location>
        <position position="1"/>
    </location>
</feature>
<dbReference type="PANTHER" id="PTHR31787">
    <property type="entry name" value="G-PROTEIN-COUPLED RECEPTOR GPCR FAMILY PROTEIN"/>
    <property type="match status" value="1"/>
</dbReference>
<dbReference type="GO" id="GO:0016020">
    <property type="term" value="C:membrane"/>
    <property type="evidence" value="ECO:0007669"/>
    <property type="project" value="UniProtKB-SubCell"/>
</dbReference>
<protein>
    <submittedName>
        <fullName evidence="9">15843_t:CDS:1</fullName>
    </submittedName>
</protein>